<dbReference type="EMBL" id="PRLP01000143">
    <property type="protein sequence ID" value="PPC74517.1"/>
    <property type="molecule type" value="Genomic_DNA"/>
</dbReference>
<proteinExistence type="predicted"/>
<dbReference type="PIRSF" id="PIRSF030561">
    <property type="entry name" value="UCP030561"/>
    <property type="match status" value="1"/>
</dbReference>
<evidence type="ECO:0000313" key="2">
    <source>
        <dbReference type="EMBL" id="PPC74517.1"/>
    </source>
</evidence>
<organism evidence="2 3">
    <name type="scientific">Proteobacteria bacterium 228</name>
    <dbReference type="NCBI Taxonomy" id="2083153"/>
    <lineage>
        <taxon>Bacteria</taxon>
        <taxon>Pseudomonadati</taxon>
        <taxon>Pseudomonadota</taxon>
    </lineage>
</organism>
<name>A0A2S5KI70_9PROT</name>
<feature type="domain" description="SnoaL-like" evidence="1">
    <location>
        <begin position="8"/>
        <end position="106"/>
    </location>
</feature>
<evidence type="ECO:0000259" key="1">
    <source>
        <dbReference type="Pfam" id="PF12680"/>
    </source>
</evidence>
<dbReference type="OrthoDB" id="9782972at2"/>
<dbReference type="InterPro" id="IPR032710">
    <property type="entry name" value="NTF2-like_dom_sf"/>
</dbReference>
<comment type="caution">
    <text evidence="2">The sequence shown here is derived from an EMBL/GenBank/DDBJ whole genome shotgun (WGS) entry which is preliminary data.</text>
</comment>
<dbReference type="InterPro" id="IPR008317">
    <property type="entry name" value="UCP030561"/>
</dbReference>
<accession>A0A2S5KI70</accession>
<dbReference type="SUPFAM" id="SSF54427">
    <property type="entry name" value="NTF2-like"/>
    <property type="match status" value="1"/>
</dbReference>
<dbReference type="InterPro" id="IPR037401">
    <property type="entry name" value="SnoaL-like"/>
</dbReference>
<dbReference type="AlphaFoldDB" id="A0A2S5KI70"/>
<sequence length="122" mass="14014">MDEYSALVQRQLDAYNNKDIDAWLNTYAKDAKQFSLQGECLATGHEEMRQRMVIRFKEPDLHAHLLNRIVMENVVVDHEVVTRNFPEGKGEMEMLCVYQIENGLISTASFSLGQPKLHDSNS</sequence>
<dbReference type="Proteomes" id="UP000238196">
    <property type="component" value="Unassembled WGS sequence"/>
</dbReference>
<gene>
    <name evidence="2" type="ORF">C4K68_24645</name>
</gene>
<dbReference type="Gene3D" id="3.10.450.50">
    <property type="match status" value="1"/>
</dbReference>
<evidence type="ECO:0000313" key="3">
    <source>
        <dbReference type="Proteomes" id="UP000238196"/>
    </source>
</evidence>
<dbReference type="Pfam" id="PF12680">
    <property type="entry name" value="SnoaL_2"/>
    <property type="match status" value="1"/>
</dbReference>
<reference evidence="2 3" key="1">
    <citation type="submission" date="2018-02" db="EMBL/GenBank/DDBJ databases">
        <title>novel marine gammaproteobacteria from coastal saline agro ecosystem.</title>
        <authorList>
            <person name="Krishnan R."/>
            <person name="Ramesh Kumar N."/>
        </authorList>
    </citation>
    <scope>NUCLEOTIDE SEQUENCE [LARGE SCALE GENOMIC DNA]</scope>
    <source>
        <strain evidence="2 3">228</strain>
    </source>
</reference>
<protein>
    <submittedName>
        <fullName evidence="2">Steroid delta-isomerase</fullName>
    </submittedName>
</protein>